<dbReference type="NCBIfam" id="TIGR02481">
    <property type="entry name" value="hemeryth_dom"/>
    <property type="match status" value="1"/>
</dbReference>
<gene>
    <name evidence="5" type="ORF">ABAZ39_06100</name>
</gene>
<sequence>MTTDGHSIPCTGNGFIDAAHTSLMDHVEAIRCACVDGASRDSMVPRFSRFADEMRMHFDHEEVIIRAAGFTRWEEHAGHHAMLDQQFGRLIDYVRDCEVTSDFLCTVAGTLDAALCGHEILHDGDYTALVRDASRTPEGRTLIAWNSAFDVGVGPLDAQHRQLADLMNELDLMSRQGAPIHESLDLLGMLHDHVHAHFAMEEGVLRRVAPGRFVAHRNHHRLLEGQFARIRQQVESGRLDTGVAVRGFLRFWLMDHVLGSDRPAFAETADAAPR</sequence>
<protein>
    <recommendedName>
        <fullName evidence="4">Hemerythrin-like domain-containing protein</fullName>
    </recommendedName>
</protein>
<dbReference type="PANTHER" id="PTHR37164">
    <property type="entry name" value="BACTERIOHEMERYTHRIN"/>
    <property type="match status" value="1"/>
</dbReference>
<evidence type="ECO:0000259" key="4">
    <source>
        <dbReference type="Pfam" id="PF01814"/>
    </source>
</evidence>
<organism evidence="5 6">
    <name type="scientific">Azospirillum argentinense</name>
    <dbReference type="NCBI Taxonomy" id="2970906"/>
    <lineage>
        <taxon>Bacteria</taxon>
        <taxon>Pseudomonadati</taxon>
        <taxon>Pseudomonadota</taxon>
        <taxon>Alphaproteobacteria</taxon>
        <taxon>Rhodospirillales</taxon>
        <taxon>Azospirillaceae</taxon>
        <taxon>Azospirillum</taxon>
    </lineage>
</organism>
<dbReference type="Proteomes" id="UP000027186">
    <property type="component" value="Chromosome"/>
</dbReference>
<dbReference type="AlphaFoldDB" id="A0A060DKS7"/>
<dbReference type="PANTHER" id="PTHR37164:SF1">
    <property type="entry name" value="BACTERIOHEMERYTHRIN"/>
    <property type="match status" value="1"/>
</dbReference>
<dbReference type="KEGG" id="abq:ABAZ39_06100"/>
<dbReference type="GO" id="GO:0046872">
    <property type="term" value="F:metal ion binding"/>
    <property type="evidence" value="ECO:0007669"/>
    <property type="project" value="UniProtKB-KW"/>
</dbReference>
<dbReference type="Pfam" id="PF01814">
    <property type="entry name" value="Hemerythrin"/>
    <property type="match status" value="1"/>
</dbReference>
<accession>A0A060DKS7</accession>
<evidence type="ECO:0000313" key="5">
    <source>
        <dbReference type="EMBL" id="AIB11588.1"/>
    </source>
</evidence>
<proteinExistence type="inferred from homology"/>
<dbReference type="Gene3D" id="1.20.120.50">
    <property type="entry name" value="Hemerythrin-like"/>
    <property type="match status" value="2"/>
</dbReference>
<dbReference type="RefSeq" id="WP_038527668.1">
    <property type="nucleotide sequence ID" value="NZ_CP007793.1"/>
</dbReference>
<reference evidence="5 6" key="1">
    <citation type="journal article" date="2014" name="Genome Announc.">
        <title>Complete Genome Sequence of the Model Rhizosphere Strain Azospirillum brasilense Az39, Successfully Applied in Agriculture.</title>
        <authorList>
            <person name="Rivera D."/>
            <person name="Revale S."/>
            <person name="Molina R."/>
            <person name="Gualpa J."/>
            <person name="Puente M."/>
            <person name="Maroniche G."/>
            <person name="Paris G."/>
            <person name="Baker D."/>
            <person name="Clavijo B."/>
            <person name="McLay K."/>
            <person name="Spaepen S."/>
            <person name="Perticari A."/>
            <person name="Vazquez M."/>
            <person name="Wisniewski-Dye F."/>
            <person name="Watkins C."/>
            <person name="Martinez-Abarca F."/>
            <person name="Vanderleyden J."/>
            <person name="Cassan F."/>
        </authorList>
    </citation>
    <scope>NUCLEOTIDE SEQUENCE [LARGE SCALE GENOMIC DNA]</scope>
    <source>
        <strain evidence="5 6">Az39</strain>
    </source>
</reference>
<evidence type="ECO:0000256" key="2">
    <source>
        <dbReference type="ARBA" id="ARBA00022723"/>
    </source>
</evidence>
<evidence type="ECO:0000256" key="3">
    <source>
        <dbReference type="ARBA" id="ARBA00023004"/>
    </source>
</evidence>
<keyword evidence="3" id="KW-0408">Iron</keyword>
<name>A0A060DKS7_9PROT</name>
<feature type="domain" description="Hemerythrin-like" evidence="4">
    <location>
        <begin position="156"/>
        <end position="262"/>
    </location>
</feature>
<dbReference type="EMBL" id="CP007793">
    <property type="protein sequence ID" value="AIB11588.1"/>
    <property type="molecule type" value="Genomic_DNA"/>
</dbReference>
<evidence type="ECO:0000313" key="6">
    <source>
        <dbReference type="Proteomes" id="UP000027186"/>
    </source>
</evidence>
<comment type="similarity">
    <text evidence="1">Belongs to the hemerythrin family.</text>
</comment>
<dbReference type="SUPFAM" id="SSF47188">
    <property type="entry name" value="Hemerythrin-like"/>
    <property type="match status" value="2"/>
</dbReference>
<dbReference type="CDD" id="cd12107">
    <property type="entry name" value="Hemerythrin"/>
    <property type="match status" value="1"/>
</dbReference>
<dbReference type="InterPro" id="IPR050669">
    <property type="entry name" value="Hemerythrin"/>
</dbReference>
<keyword evidence="2" id="KW-0479">Metal-binding</keyword>
<dbReference type="InterPro" id="IPR035938">
    <property type="entry name" value="Hemerythrin-like_sf"/>
</dbReference>
<evidence type="ECO:0000256" key="1">
    <source>
        <dbReference type="ARBA" id="ARBA00010587"/>
    </source>
</evidence>
<dbReference type="InterPro" id="IPR012312">
    <property type="entry name" value="Hemerythrin-like"/>
</dbReference>
<dbReference type="InterPro" id="IPR012827">
    <property type="entry name" value="Hemerythrin_metal-bd"/>
</dbReference>